<sequence length="57" mass="5968">MRFERQYTTGAGWRVVGYRCQACGYRASADATTQAATVVGAAALAAAVAAAVKRWVS</sequence>
<dbReference type="Proteomes" id="UP000607197">
    <property type="component" value="Unassembled WGS sequence"/>
</dbReference>
<feature type="transmembrane region" description="Helical" evidence="1">
    <location>
        <begin position="35"/>
        <end position="52"/>
    </location>
</feature>
<evidence type="ECO:0000256" key="1">
    <source>
        <dbReference type="SAM" id="Phobius"/>
    </source>
</evidence>
<protein>
    <submittedName>
        <fullName evidence="2">Uncharacterized protein</fullName>
    </submittedName>
</protein>
<organism evidence="2 3">
    <name type="scientific">Halocalculus aciditolerans</name>
    <dbReference type="NCBI Taxonomy" id="1383812"/>
    <lineage>
        <taxon>Archaea</taxon>
        <taxon>Methanobacteriati</taxon>
        <taxon>Methanobacteriota</taxon>
        <taxon>Stenosarchaea group</taxon>
        <taxon>Halobacteria</taxon>
        <taxon>Halobacteriales</taxon>
        <taxon>Halobacteriaceae</taxon>
        <taxon>Halocalculus</taxon>
    </lineage>
</organism>
<comment type="caution">
    <text evidence="2">The sequence shown here is derived from an EMBL/GenBank/DDBJ whole genome shotgun (WGS) entry which is preliminary data.</text>
</comment>
<keyword evidence="3" id="KW-1185">Reference proteome</keyword>
<reference evidence="2" key="2">
    <citation type="submission" date="2020-09" db="EMBL/GenBank/DDBJ databases">
        <authorList>
            <person name="Sun Q."/>
            <person name="Ohkuma M."/>
        </authorList>
    </citation>
    <scope>NUCLEOTIDE SEQUENCE</scope>
    <source>
        <strain evidence="2">JCM 19596</strain>
    </source>
</reference>
<reference evidence="2" key="1">
    <citation type="journal article" date="2014" name="Int. J. Syst. Evol. Microbiol.">
        <title>Complete genome sequence of Corynebacterium casei LMG S-19264T (=DSM 44701T), isolated from a smear-ripened cheese.</title>
        <authorList>
            <consortium name="US DOE Joint Genome Institute (JGI-PGF)"/>
            <person name="Walter F."/>
            <person name="Albersmeier A."/>
            <person name="Kalinowski J."/>
            <person name="Ruckert C."/>
        </authorList>
    </citation>
    <scope>NUCLEOTIDE SEQUENCE</scope>
    <source>
        <strain evidence="2">JCM 19596</strain>
    </source>
</reference>
<keyword evidence="1" id="KW-1133">Transmembrane helix</keyword>
<accession>A0A830FGG0</accession>
<dbReference type="EMBL" id="BMPG01000007">
    <property type="protein sequence ID" value="GGL72023.1"/>
    <property type="molecule type" value="Genomic_DNA"/>
</dbReference>
<keyword evidence="1" id="KW-0472">Membrane</keyword>
<gene>
    <name evidence="2" type="ORF">GCM10009039_32640</name>
</gene>
<evidence type="ECO:0000313" key="3">
    <source>
        <dbReference type="Proteomes" id="UP000607197"/>
    </source>
</evidence>
<dbReference type="AlphaFoldDB" id="A0A830FGG0"/>
<proteinExistence type="predicted"/>
<evidence type="ECO:0000313" key="2">
    <source>
        <dbReference type="EMBL" id="GGL72023.1"/>
    </source>
</evidence>
<name>A0A830FGG0_9EURY</name>
<keyword evidence="1" id="KW-0812">Transmembrane</keyword>